<sequence length="205" mass="23344">MQKRRVYRPGQDDDINGMGPDDILDEQEQEVLIDQFRREDDQLNLIFKIVFTLLAWIFTGVYAVFWLNGVNPSTPISASNVYFESEILQPQMYQSCVLVSLLVTLFAPVFLHAPASFNPGVIPTKELSPWTGAYYIYLMVSVVPLAAMTSMRLPEASTQYTWAEYAFWGLPAITTLMIGYTAREMARVHIKIDELGDQKYELRGA</sequence>
<proteinExistence type="predicted"/>
<comment type="caution">
    <text evidence="3">The sequence shown here is derived from an EMBL/GenBank/DDBJ whole genome shotgun (WGS) entry which is preliminary data.</text>
</comment>
<accession>A0ABQ8F045</accession>
<name>A0ABQ8F045_9FUNG</name>
<organism evidence="3 4">
    <name type="scientific">Batrachochytrium salamandrivorans</name>
    <dbReference type="NCBI Taxonomy" id="1357716"/>
    <lineage>
        <taxon>Eukaryota</taxon>
        <taxon>Fungi</taxon>
        <taxon>Fungi incertae sedis</taxon>
        <taxon>Chytridiomycota</taxon>
        <taxon>Chytridiomycota incertae sedis</taxon>
        <taxon>Chytridiomycetes</taxon>
        <taxon>Rhizophydiales</taxon>
        <taxon>Rhizophydiales incertae sedis</taxon>
        <taxon>Batrachochytrium</taxon>
    </lineage>
</organism>
<keyword evidence="2" id="KW-0812">Transmembrane</keyword>
<feature type="transmembrane region" description="Helical" evidence="2">
    <location>
        <begin position="165"/>
        <end position="182"/>
    </location>
</feature>
<feature type="transmembrane region" description="Helical" evidence="2">
    <location>
        <begin position="92"/>
        <end position="113"/>
    </location>
</feature>
<evidence type="ECO:0000313" key="3">
    <source>
        <dbReference type="EMBL" id="KAH6589456.1"/>
    </source>
</evidence>
<keyword evidence="2" id="KW-0472">Membrane</keyword>
<dbReference type="Proteomes" id="UP001648503">
    <property type="component" value="Unassembled WGS sequence"/>
</dbReference>
<keyword evidence="2" id="KW-1133">Transmembrane helix</keyword>
<evidence type="ECO:0000256" key="2">
    <source>
        <dbReference type="SAM" id="Phobius"/>
    </source>
</evidence>
<feature type="transmembrane region" description="Helical" evidence="2">
    <location>
        <begin position="134"/>
        <end position="153"/>
    </location>
</feature>
<feature type="transmembrane region" description="Helical" evidence="2">
    <location>
        <begin position="45"/>
        <end position="67"/>
    </location>
</feature>
<evidence type="ECO:0000313" key="4">
    <source>
        <dbReference type="Proteomes" id="UP001648503"/>
    </source>
</evidence>
<reference evidence="3 4" key="1">
    <citation type="submission" date="2021-02" db="EMBL/GenBank/DDBJ databases">
        <title>Variation within the Batrachochytrium salamandrivorans European outbreak.</title>
        <authorList>
            <person name="Kelly M."/>
            <person name="Pasmans F."/>
            <person name="Shea T.P."/>
            <person name="Munoz J.F."/>
            <person name="Carranza S."/>
            <person name="Cuomo C.A."/>
            <person name="Martel A."/>
        </authorList>
    </citation>
    <scope>NUCLEOTIDE SEQUENCE [LARGE SCALE GENOMIC DNA]</scope>
    <source>
        <strain evidence="3 4">AMFP18/2</strain>
    </source>
</reference>
<evidence type="ECO:0000256" key="1">
    <source>
        <dbReference type="SAM" id="MobiDB-lite"/>
    </source>
</evidence>
<dbReference type="EMBL" id="JAFCIX010000458">
    <property type="protein sequence ID" value="KAH6589456.1"/>
    <property type="molecule type" value="Genomic_DNA"/>
</dbReference>
<gene>
    <name evidence="3" type="ORF">BASA50_010027</name>
</gene>
<feature type="region of interest" description="Disordered" evidence="1">
    <location>
        <begin position="1"/>
        <end position="20"/>
    </location>
</feature>
<keyword evidence="4" id="KW-1185">Reference proteome</keyword>
<protein>
    <submittedName>
        <fullName evidence="3">Uncharacterized protein</fullName>
    </submittedName>
</protein>